<evidence type="ECO:0000313" key="2">
    <source>
        <dbReference type="Proteomes" id="UP000648722"/>
    </source>
</evidence>
<comment type="caution">
    <text evidence="1">The sequence shown here is derived from an EMBL/GenBank/DDBJ whole genome shotgun (WGS) entry which is preliminary data.</text>
</comment>
<dbReference type="RefSeq" id="WP_188452403.1">
    <property type="nucleotide sequence ID" value="NZ_BMFS01000008.1"/>
</dbReference>
<accession>A0ABQ1XUH2</accession>
<sequence length="229" mass="24933">MRLAVIPARAGSKRIPGKNIAPFHGRPMLGWAVVAACQSGCFDRVIVSTDDPAIAAIASEQGAETPFVRPAELADDHTGLMDVMAHALTAVDGEAEIACCLLPTAVMTTPKRLREGMDALLADTELDYVLTAQRYPHPVERALRRDAAGRAVMDHPEFLSTRTQDLPERFYDSGQFYWGRAAAWQAKRPVFTARSGLIVLAGHEAVDIDTPDDLARAERLFALAIQDRA</sequence>
<protein>
    <submittedName>
        <fullName evidence="1">Pseudaminic acid cytidylyltransferase</fullName>
    </submittedName>
</protein>
<dbReference type="NCBIfam" id="TIGR03584">
    <property type="entry name" value="PseF"/>
    <property type="match status" value="1"/>
</dbReference>
<dbReference type="CDD" id="cd02513">
    <property type="entry name" value="CMP-NeuAc_Synthase"/>
    <property type="match status" value="1"/>
</dbReference>
<keyword evidence="2" id="KW-1185">Reference proteome</keyword>
<evidence type="ECO:0000313" key="1">
    <source>
        <dbReference type="EMBL" id="GGH03391.1"/>
    </source>
</evidence>
<dbReference type="Pfam" id="PF02348">
    <property type="entry name" value="CTP_transf_3"/>
    <property type="match status" value="1"/>
</dbReference>
<dbReference type="SUPFAM" id="SSF53448">
    <property type="entry name" value="Nucleotide-diphospho-sugar transferases"/>
    <property type="match status" value="1"/>
</dbReference>
<dbReference type="InterPro" id="IPR029044">
    <property type="entry name" value="Nucleotide-diphossugar_trans"/>
</dbReference>
<keyword evidence="1" id="KW-0548">Nucleotidyltransferase</keyword>
<dbReference type="PANTHER" id="PTHR21485">
    <property type="entry name" value="HAD SUPERFAMILY MEMBERS CMAS AND KDSC"/>
    <property type="match status" value="1"/>
</dbReference>
<name>A0ABQ1XUH2_9PROT</name>
<dbReference type="InterPro" id="IPR050793">
    <property type="entry name" value="CMP-NeuNAc_synthase"/>
</dbReference>
<organism evidence="1 2">
    <name type="scientific">Glycocaulis albus</name>
    <dbReference type="NCBI Taxonomy" id="1382801"/>
    <lineage>
        <taxon>Bacteria</taxon>
        <taxon>Pseudomonadati</taxon>
        <taxon>Pseudomonadota</taxon>
        <taxon>Alphaproteobacteria</taxon>
        <taxon>Maricaulales</taxon>
        <taxon>Maricaulaceae</taxon>
        <taxon>Glycocaulis</taxon>
    </lineage>
</organism>
<dbReference type="Gene3D" id="3.90.550.10">
    <property type="entry name" value="Spore Coat Polysaccharide Biosynthesis Protein SpsA, Chain A"/>
    <property type="match status" value="1"/>
</dbReference>
<proteinExistence type="predicted"/>
<dbReference type="InterPro" id="IPR003329">
    <property type="entry name" value="Cytidylyl_trans"/>
</dbReference>
<gene>
    <name evidence="1" type="primary">rkpN</name>
    <name evidence="1" type="ORF">GCM10007420_19650</name>
</gene>
<dbReference type="Proteomes" id="UP000648722">
    <property type="component" value="Unassembled WGS sequence"/>
</dbReference>
<dbReference type="InterPro" id="IPR020039">
    <property type="entry name" value="PseF"/>
</dbReference>
<dbReference type="PANTHER" id="PTHR21485:SF6">
    <property type="entry name" value="N-ACYLNEURAMINATE CYTIDYLYLTRANSFERASE-RELATED"/>
    <property type="match status" value="1"/>
</dbReference>
<reference evidence="2" key="1">
    <citation type="journal article" date="2019" name="Int. J. Syst. Evol. Microbiol.">
        <title>The Global Catalogue of Microorganisms (GCM) 10K type strain sequencing project: providing services to taxonomists for standard genome sequencing and annotation.</title>
        <authorList>
            <consortium name="The Broad Institute Genomics Platform"/>
            <consortium name="The Broad Institute Genome Sequencing Center for Infectious Disease"/>
            <person name="Wu L."/>
            <person name="Ma J."/>
        </authorList>
    </citation>
    <scope>NUCLEOTIDE SEQUENCE [LARGE SCALE GENOMIC DNA]</scope>
    <source>
        <strain evidence="2">CGMCC 1.12766</strain>
    </source>
</reference>
<dbReference type="EMBL" id="BMFS01000008">
    <property type="protein sequence ID" value="GGH03391.1"/>
    <property type="molecule type" value="Genomic_DNA"/>
</dbReference>
<dbReference type="GO" id="GO:0016779">
    <property type="term" value="F:nucleotidyltransferase activity"/>
    <property type="evidence" value="ECO:0007669"/>
    <property type="project" value="UniProtKB-KW"/>
</dbReference>
<keyword evidence="1" id="KW-0808">Transferase</keyword>